<dbReference type="InterPro" id="IPR051331">
    <property type="entry name" value="Chorismate_mutase-related"/>
</dbReference>
<feature type="chain" id="PRO_5047313611" description="chorismate mutase" evidence="5">
    <location>
        <begin position="30"/>
        <end position="210"/>
    </location>
</feature>
<evidence type="ECO:0000256" key="4">
    <source>
        <dbReference type="ARBA" id="ARBA00023235"/>
    </source>
</evidence>
<dbReference type="InterPro" id="IPR002701">
    <property type="entry name" value="CM_II_prokaryot"/>
</dbReference>
<dbReference type="PANTHER" id="PTHR38041:SF2">
    <property type="entry name" value="SECRETED CHORISMATE MUTASE"/>
    <property type="match status" value="1"/>
</dbReference>
<accession>A0ABY9IG80</accession>
<keyword evidence="3 5" id="KW-0732">Signal</keyword>
<dbReference type="PROSITE" id="PS51168">
    <property type="entry name" value="CHORISMATE_MUT_2"/>
    <property type="match status" value="1"/>
</dbReference>
<evidence type="ECO:0000256" key="5">
    <source>
        <dbReference type="SAM" id="SignalP"/>
    </source>
</evidence>
<feature type="signal peptide" evidence="5">
    <location>
        <begin position="1"/>
        <end position="29"/>
    </location>
</feature>
<evidence type="ECO:0000256" key="1">
    <source>
        <dbReference type="ARBA" id="ARBA00004817"/>
    </source>
</evidence>
<comment type="pathway">
    <text evidence="1">Metabolic intermediate biosynthesis; prephenate biosynthesis; prephenate from chorismate: step 1/1.</text>
</comment>
<keyword evidence="4 7" id="KW-0413">Isomerase</keyword>
<dbReference type="EMBL" id="CP120988">
    <property type="protein sequence ID" value="WLQ54215.1"/>
    <property type="molecule type" value="Genomic_DNA"/>
</dbReference>
<dbReference type="NCBIfam" id="TIGR01806">
    <property type="entry name" value="CM_mono2"/>
    <property type="match status" value="1"/>
</dbReference>
<dbReference type="RefSeq" id="WP_306105533.1">
    <property type="nucleotide sequence ID" value="NZ_CP120988.1"/>
</dbReference>
<dbReference type="Gene3D" id="1.20.59.10">
    <property type="entry name" value="Chorismate mutase"/>
    <property type="match status" value="1"/>
</dbReference>
<dbReference type="NCBIfam" id="NF006741">
    <property type="entry name" value="PRK09269.1"/>
    <property type="match status" value="1"/>
</dbReference>
<evidence type="ECO:0000256" key="3">
    <source>
        <dbReference type="ARBA" id="ARBA00022729"/>
    </source>
</evidence>
<keyword evidence="8" id="KW-1185">Reference proteome</keyword>
<sequence length="210" mass="22424">MQLTAHPLRLLTAGAVAVVALLPGTHAAAAPSQPPPASGASHSGYDRLRLLVDLSARRLATADVVASAKWGTGAPVDDPAREQQVLDTVARLAHEQGADPQETVRFLRQQIEANKLVQRAMRKRWNADPSEAPTSRPDLTQVREEINRINVEMVRAIGASASVRTAPSCDATLTAAGAGVSHRRHLDRLHARVLRYALRPVCAPGDVSAV</sequence>
<dbReference type="Proteomes" id="UP001235744">
    <property type="component" value="Chromosome"/>
</dbReference>
<organism evidence="7 8">
    <name type="scientific">Streptomyces poriferorum</name>
    <dbReference type="NCBI Taxonomy" id="2798799"/>
    <lineage>
        <taxon>Bacteria</taxon>
        <taxon>Bacillati</taxon>
        <taxon>Actinomycetota</taxon>
        <taxon>Actinomycetes</taxon>
        <taxon>Kitasatosporales</taxon>
        <taxon>Streptomycetaceae</taxon>
        <taxon>Streptomyces</taxon>
    </lineage>
</organism>
<gene>
    <name evidence="7" type="ORF">P8A19_01605</name>
</gene>
<dbReference type="SUPFAM" id="SSF48600">
    <property type="entry name" value="Chorismate mutase II"/>
    <property type="match status" value="1"/>
</dbReference>
<dbReference type="InterPro" id="IPR036263">
    <property type="entry name" value="Chorismate_II_sf"/>
</dbReference>
<dbReference type="InterPro" id="IPR036979">
    <property type="entry name" value="CM_dom_sf"/>
</dbReference>
<evidence type="ECO:0000256" key="2">
    <source>
        <dbReference type="ARBA" id="ARBA00012404"/>
    </source>
</evidence>
<evidence type="ECO:0000259" key="6">
    <source>
        <dbReference type="PROSITE" id="PS51168"/>
    </source>
</evidence>
<name>A0ABY9IG80_9ACTN</name>
<reference evidence="7 8" key="1">
    <citation type="submission" date="2023-03" db="EMBL/GenBank/DDBJ databases">
        <title>Isolation and description of six Streptomyces strains from soil environments, able to metabolize different microbial glucans.</title>
        <authorList>
            <person name="Widen T."/>
            <person name="Larsbrink J."/>
        </authorList>
    </citation>
    <scope>NUCLEOTIDE SEQUENCE [LARGE SCALE GENOMIC DNA]</scope>
    <source>
        <strain evidence="7 8">Alt2</strain>
    </source>
</reference>
<proteinExistence type="predicted"/>
<dbReference type="PANTHER" id="PTHR38041">
    <property type="entry name" value="CHORISMATE MUTASE"/>
    <property type="match status" value="1"/>
</dbReference>
<evidence type="ECO:0000313" key="7">
    <source>
        <dbReference type="EMBL" id="WLQ54215.1"/>
    </source>
</evidence>
<dbReference type="SMART" id="SM00830">
    <property type="entry name" value="CM_2"/>
    <property type="match status" value="1"/>
</dbReference>
<evidence type="ECO:0000313" key="8">
    <source>
        <dbReference type="Proteomes" id="UP001235744"/>
    </source>
</evidence>
<protein>
    <recommendedName>
        <fullName evidence="2">chorismate mutase</fullName>
        <ecNumber evidence="2">5.4.99.5</ecNumber>
    </recommendedName>
</protein>
<dbReference type="EC" id="5.4.99.5" evidence="2"/>
<dbReference type="InterPro" id="IPR008240">
    <property type="entry name" value="Chorismate_mutase_periplasmic"/>
</dbReference>
<feature type="domain" description="Chorismate mutase" evidence="6">
    <location>
        <begin position="29"/>
        <end position="122"/>
    </location>
</feature>
<dbReference type="GO" id="GO:0004106">
    <property type="term" value="F:chorismate mutase activity"/>
    <property type="evidence" value="ECO:0007669"/>
    <property type="project" value="UniProtKB-EC"/>
</dbReference>
<dbReference type="Pfam" id="PF01817">
    <property type="entry name" value="CM_2"/>
    <property type="match status" value="1"/>
</dbReference>